<protein>
    <submittedName>
        <fullName evidence="1">Uncharacterized protein</fullName>
    </submittedName>
</protein>
<evidence type="ECO:0000313" key="1">
    <source>
        <dbReference type="EMBL" id="GAV02322.1"/>
    </source>
</evidence>
<organism evidence="1 2">
    <name type="scientific">Ramazzottius varieornatus</name>
    <name type="common">Water bear</name>
    <name type="synonym">Tardigrade</name>
    <dbReference type="NCBI Taxonomy" id="947166"/>
    <lineage>
        <taxon>Eukaryota</taxon>
        <taxon>Metazoa</taxon>
        <taxon>Ecdysozoa</taxon>
        <taxon>Tardigrada</taxon>
        <taxon>Eutardigrada</taxon>
        <taxon>Parachela</taxon>
        <taxon>Hypsibioidea</taxon>
        <taxon>Ramazzottiidae</taxon>
        <taxon>Ramazzottius</taxon>
    </lineage>
</organism>
<dbReference type="AlphaFoldDB" id="A0A1D1VL23"/>
<accession>A0A1D1VL23</accession>
<sequence>MSTENKGFNARYYSDGTYEATYEDATEGTAPIKGTWETSDGFFVVDKSVPRDYVGQVWFSAPRKDAPSEWVGETRAPDKVVNPDGSWSQLGPAQFRGYHYTGAPGGKYAFRFDKVGTYESTETVPKSTKQTGFRLFRNSEDGRIRRRPEQSQIVRKSILIRLPDAKALWAKMSGA</sequence>
<dbReference type="EMBL" id="BDGG01000008">
    <property type="protein sequence ID" value="GAV02322.1"/>
    <property type="molecule type" value="Genomic_DNA"/>
</dbReference>
<proteinExistence type="predicted"/>
<evidence type="ECO:0000313" key="2">
    <source>
        <dbReference type="Proteomes" id="UP000186922"/>
    </source>
</evidence>
<name>A0A1D1VL23_RAMVA</name>
<keyword evidence="2" id="KW-1185">Reference proteome</keyword>
<dbReference type="OrthoDB" id="10061221at2759"/>
<comment type="caution">
    <text evidence="1">The sequence shown here is derived from an EMBL/GenBank/DDBJ whole genome shotgun (WGS) entry which is preliminary data.</text>
</comment>
<dbReference type="Proteomes" id="UP000186922">
    <property type="component" value="Unassembled WGS sequence"/>
</dbReference>
<reference evidence="1 2" key="1">
    <citation type="journal article" date="2016" name="Nat. Commun.">
        <title>Extremotolerant tardigrade genome and improved radiotolerance of human cultured cells by tardigrade-unique protein.</title>
        <authorList>
            <person name="Hashimoto T."/>
            <person name="Horikawa D.D."/>
            <person name="Saito Y."/>
            <person name="Kuwahara H."/>
            <person name="Kozuka-Hata H."/>
            <person name="Shin-I T."/>
            <person name="Minakuchi Y."/>
            <person name="Ohishi K."/>
            <person name="Motoyama A."/>
            <person name="Aizu T."/>
            <person name="Enomoto A."/>
            <person name="Kondo K."/>
            <person name="Tanaka S."/>
            <person name="Hara Y."/>
            <person name="Koshikawa S."/>
            <person name="Sagara H."/>
            <person name="Miura T."/>
            <person name="Yokobori S."/>
            <person name="Miyagawa K."/>
            <person name="Suzuki Y."/>
            <person name="Kubo T."/>
            <person name="Oyama M."/>
            <person name="Kohara Y."/>
            <person name="Fujiyama A."/>
            <person name="Arakawa K."/>
            <person name="Katayama T."/>
            <person name="Toyoda A."/>
            <person name="Kunieda T."/>
        </authorList>
    </citation>
    <scope>NUCLEOTIDE SEQUENCE [LARGE SCALE GENOMIC DNA]</scope>
    <source>
        <strain evidence="1 2">YOKOZUNA-1</strain>
    </source>
</reference>
<gene>
    <name evidence="1" type="primary">RvY_12906</name>
    <name evidence="1" type="synonym">RvY_12906.1</name>
    <name evidence="1" type="ORF">RvY_12906-1</name>
</gene>